<evidence type="ECO:0000256" key="5">
    <source>
        <dbReference type="ARBA" id="ARBA00049426"/>
    </source>
</evidence>
<dbReference type="InterPro" id="IPR013785">
    <property type="entry name" value="Aldolase_TIM"/>
</dbReference>
<dbReference type="SUPFAM" id="SSF51445">
    <property type="entry name" value="(Trans)glycosidases"/>
    <property type="match status" value="1"/>
</dbReference>
<evidence type="ECO:0000256" key="1">
    <source>
        <dbReference type="ARBA" id="ARBA00007240"/>
    </source>
</evidence>
<dbReference type="GO" id="GO:0047274">
    <property type="term" value="F:galactinol-sucrose galactosyltransferase activity"/>
    <property type="evidence" value="ECO:0007669"/>
    <property type="project" value="UniProtKB-EC"/>
</dbReference>
<dbReference type="GeneID" id="115741406"/>
<dbReference type="PANTHER" id="PTHR31268:SF37">
    <property type="entry name" value="GALACTINOL--SUCROSE GALACTOSYLTRANSFERASE"/>
    <property type="match status" value="1"/>
</dbReference>
<dbReference type="Gene3D" id="3.20.20.70">
    <property type="entry name" value="Aldolase class I"/>
    <property type="match status" value="1"/>
</dbReference>
<keyword evidence="3" id="KW-0119">Carbohydrate metabolism</keyword>
<dbReference type="Pfam" id="PF05691">
    <property type="entry name" value="Raffinose_syn"/>
    <property type="match status" value="1"/>
</dbReference>
<evidence type="ECO:0000313" key="7">
    <source>
        <dbReference type="RefSeq" id="XP_030531131.2"/>
    </source>
</evidence>
<gene>
    <name evidence="7" type="primary">LOC115741406</name>
</gene>
<comment type="similarity">
    <text evidence="1">Belongs to the glycosyl hydrolases 36 family.</text>
</comment>
<accession>A0A8B8P8N7</accession>
<name>A0A8B8P8N7_9MYRT</name>
<keyword evidence="6" id="KW-1185">Reference proteome</keyword>
<dbReference type="AlphaFoldDB" id="A0A8B8P8N7"/>
<dbReference type="RefSeq" id="XP_030531131.2">
    <property type="nucleotide sequence ID" value="XM_030675271.2"/>
</dbReference>
<dbReference type="EC" id="2.4.1.82" evidence="2"/>
<evidence type="ECO:0000313" key="6">
    <source>
        <dbReference type="Proteomes" id="UP000827889"/>
    </source>
</evidence>
<sequence length="772" mass="85652">MAPPSLTKNAVEVTPLVASETKPWIALEGSTFVANGHPILTQVPCNIVATGPEKAAAAACFVGFDAAEPRCHHVAPVGRLRGVRFMSIFRFKVWWTTHWLGTTGGDVEHETQMMVLDKNDVGRPYVLLLPLIDGAFRASLQPGVDDYVDVCVESGSSKVCSSSFRTCLYMHVGDDPYVLIKEAMREIRIHLGTFKLLEEKDPPGIVDKFGWCTWDGFYLKVHPSGVRKGVKSLVEGGCPPGLVLIDDGWQSICHDDDPITDQEGVNRTAAGEQMPCRLIRFEENYKFRDYRSSKAVHEKGMGAFVRDLKEEFGTVEHVYVWHALCGYWGGVRPDTPGMPESQVVTPELSPGLKMTMEDLAVDKIVNNGIGLVPPEMVHEMYDGLHSHLRSAGIDGVKIDVIHLLEMLAEDFGGRVELGKAYYKALTASVRKNFKGNSVIASMEHCNDFMFLGTETISLGRVGDDFWCTGPSGDPIASFWLQGCHMVHCAYNSLWIGNFIHPDWDMFQSTHPCADFHAASRAISGGPVYVSDHVGQHNFKLLRSLVLPDGSILRCQYHALPTRDRLFDDPVHDGKTMLKVWNVNKYSGVVGLFNCQGGGWCRRARTNKSHSEFSKKITCTASPKDVEWKNANPPMSVQDVDVFAMFLFQQKRLELLKPSGKLEFTLQPFDYELLTVSPVTVLPTKPIQFAPIGLVDMFNTGGAVQSMEFSRGESSVRVGVRGCGEMRVFASERPKACKMDGVDVKFCYGLDMMVSIQVPWPGSSKLTLIEYSF</sequence>
<organism evidence="6 7">
    <name type="scientific">Rhodamnia argentea</name>
    <dbReference type="NCBI Taxonomy" id="178133"/>
    <lineage>
        <taxon>Eukaryota</taxon>
        <taxon>Viridiplantae</taxon>
        <taxon>Streptophyta</taxon>
        <taxon>Embryophyta</taxon>
        <taxon>Tracheophyta</taxon>
        <taxon>Spermatophyta</taxon>
        <taxon>Magnoliopsida</taxon>
        <taxon>eudicotyledons</taxon>
        <taxon>Gunneridae</taxon>
        <taxon>Pentapetalae</taxon>
        <taxon>rosids</taxon>
        <taxon>malvids</taxon>
        <taxon>Myrtales</taxon>
        <taxon>Myrtaceae</taxon>
        <taxon>Myrtoideae</taxon>
        <taxon>Myrteae</taxon>
        <taxon>Australasian group</taxon>
        <taxon>Rhodamnia</taxon>
    </lineage>
</organism>
<proteinExistence type="inferred from homology"/>
<reference evidence="7" key="1">
    <citation type="submission" date="2025-08" db="UniProtKB">
        <authorList>
            <consortium name="RefSeq"/>
        </authorList>
    </citation>
    <scope>IDENTIFICATION</scope>
    <source>
        <tissue evidence="7">Leaf</tissue>
    </source>
</reference>
<evidence type="ECO:0000256" key="3">
    <source>
        <dbReference type="ARBA" id="ARBA00023277"/>
    </source>
</evidence>
<comment type="catalytic activity">
    <reaction evidence="5">
        <text>alpha-D-galactosyl-(1-&gt;3)-1D-myo-inositol + sucrose = raffinose + myo-inositol</text>
        <dbReference type="Rhea" id="RHEA:20161"/>
        <dbReference type="ChEBI" id="CHEBI:16634"/>
        <dbReference type="ChEBI" id="CHEBI:17268"/>
        <dbReference type="ChEBI" id="CHEBI:17505"/>
        <dbReference type="ChEBI" id="CHEBI:17992"/>
        <dbReference type="EC" id="2.4.1.82"/>
    </reaction>
</comment>
<evidence type="ECO:0000256" key="4">
    <source>
        <dbReference type="ARBA" id="ARBA00025404"/>
    </source>
</evidence>
<dbReference type="KEGG" id="rarg:115741406"/>
<evidence type="ECO:0000256" key="2">
    <source>
        <dbReference type="ARBA" id="ARBA00012708"/>
    </source>
</evidence>
<dbReference type="InterPro" id="IPR017853">
    <property type="entry name" value="GH"/>
</dbReference>
<dbReference type="InterPro" id="IPR008811">
    <property type="entry name" value="Glycosyl_hydrolases_36"/>
</dbReference>
<comment type="function">
    <text evidence="4">Transglycosidase operating by a ping-pong reaction mechanism. Involved in the synthesis of raffinose, a major soluble carbohydrate in seeds, roots and tubers.</text>
</comment>
<dbReference type="Proteomes" id="UP000827889">
    <property type="component" value="Chromosome 6"/>
</dbReference>
<protein>
    <recommendedName>
        <fullName evidence="2">galactinol--sucrose galactosyltransferase</fullName>
        <ecNumber evidence="2">2.4.1.82</ecNumber>
    </recommendedName>
</protein>
<dbReference type="PANTHER" id="PTHR31268">
    <property type="match status" value="1"/>
</dbReference>